<keyword evidence="5" id="KW-0460">Magnesium</keyword>
<gene>
    <name evidence="8" type="ORF">NDES1114_LOCUS12132</name>
</gene>
<dbReference type="GO" id="GO:0016818">
    <property type="term" value="F:hydrolase activity, acting on acid anhydrides, in phosphorus-containing anhydrides"/>
    <property type="evidence" value="ECO:0007669"/>
    <property type="project" value="InterPro"/>
</dbReference>
<name>A0A7S1LQQ9_NEODS</name>
<keyword evidence="4" id="KW-0378">Hydrolase</keyword>
<dbReference type="InterPro" id="IPR015797">
    <property type="entry name" value="NUDIX_hydrolase-like_dom_sf"/>
</dbReference>
<accession>A0A7S1LQQ9</accession>
<feature type="domain" description="Nudix hydrolase" evidence="7">
    <location>
        <begin position="18"/>
        <end position="193"/>
    </location>
</feature>
<protein>
    <recommendedName>
        <fullName evidence="7">Nudix hydrolase domain-containing protein</fullName>
    </recommendedName>
</protein>
<keyword evidence="3" id="KW-0479">Metal-binding</keyword>
<dbReference type="InterPro" id="IPR039121">
    <property type="entry name" value="NUDT19"/>
</dbReference>
<dbReference type="PROSITE" id="PS51462">
    <property type="entry name" value="NUDIX"/>
    <property type="match status" value="1"/>
</dbReference>
<evidence type="ECO:0000259" key="7">
    <source>
        <dbReference type="PROSITE" id="PS51462"/>
    </source>
</evidence>
<dbReference type="Pfam" id="PF00293">
    <property type="entry name" value="NUDIX"/>
    <property type="match status" value="1"/>
</dbReference>
<proteinExistence type="predicted"/>
<dbReference type="CDD" id="cd18870">
    <property type="entry name" value="NUDIX_AcylCoAdiphos_Nudt19"/>
    <property type="match status" value="1"/>
</dbReference>
<comment type="cofactor">
    <cofactor evidence="2">
        <name>Mg(2+)</name>
        <dbReference type="ChEBI" id="CHEBI:18420"/>
    </cofactor>
</comment>
<evidence type="ECO:0000256" key="5">
    <source>
        <dbReference type="ARBA" id="ARBA00022842"/>
    </source>
</evidence>
<sequence length="300" mass="34179">MGVTRSKPLGDGVKAPALAAATVCLAPFKENAPGFRVCMVKRASTMKFMPNTYVFPGGRVDPKDADLAEDVEHIPETYSHRMERVAAVRELFEETGILMNQMGTPTNAKFSRFTPDHAHLLVPFQRWVTPAQEKRRFDTYFFMLQMRHDFPEKFPLIPQEGEIADAIWIEPKEALRRHADPAVDFKLPPPTFLMLHKLSEYQTAAPAVHEHLMEYGSNMGEIPRLEPIIKIAKDGVFELHFPHSTLHLHEGVHIFPGNYTPKEKLPEGVPEPDEWRVIHGSDMWDPLSQQLRHPPPDSKL</sequence>
<keyword evidence="6" id="KW-0464">Manganese</keyword>
<dbReference type="InterPro" id="IPR000086">
    <property type="entry name" value="NUDIX_hydrolase_dom"/>
</dbReference>
<evidence type="ECO:0000313" key="8">
    <source>
        <dbReference type="EMBL" id="CAD9110890.1"/>
    </source>
</evidence>
<dbReference type="EMBL" id="HBGF01018396">
    <property type="protein sequence ID" value="CAD9110890.1"/>
    <property type="molecule type" value="Transcribed_RNA"/>
</dbReference>
<organism evidence="8">
    <name type="scientific">Neobodo designis</name>
    <name type="common">Flagellated protozoan</name>
    <name type="synonym">Bodo designis</name>
    <dbReference type="NCBI Taxonomy" id="312471"/>
    <lineage>
        <taxon>Eukaryota</taxon>
        <taxon>Discoba</taxon>
        <taxon>Euglenozoa</taxon>
        <taxon>Kinetoplastea</taxon>
        <taxon>Metakinetoplastina</taxon>
        <taxon>Neobodonida</taxon>
        <taxon>Neobodo</taxon>
    </lineage>
</organism>
<dbReference type="Gene3D" id="3.90.79.10">
    <property type="entry name" value="Nucleoside Triphosphate Pyrophosphohydrolase"/>
    <property type="match status" value="2"/>
</dbReference>
<dbReference type="SUPFAM" id="SSF55811">
    <property type="entry name" value="Nudix"/>
    <property type="match status" value="1"/>
</dbReference>
<evidence type="ECO:0000256" key="1">
    <source>
        <dbReference type="ARBA" id="ARBA00001936"/>
    </source>
</evidence>
<reference evidence="8" key="1">
    <citation type="submission" date="2021-01" db="EMBL/GenBank/DDBJ databases">
        <authorList>
            <person name="Corre E."/>
            <person name="Pelletier E."/>
            <person name="Niang G."/>
            <person name="Scheremetjew M."/>
            <person name="Finn R."/>
            <person name="Kale V."/>
            <person name="Holt S."/>
            <person name="Cochrane G."/>
            <person name="Meng A."/>
            <person name="Brown T."/>
            <person name="Cohen L."/>
        </authorList>
    </citation>
    <scope>NUCLEOTIDE SEQUENCE</scope>
    <source>
        <strain evidence="8">CCAP 1951/1</strain>
    </source>
</reference>
<evidence type="ECO:0000256" key="3">
    <source>
        <dbReference type="ARBA" id="ARBA00022723"/>
    </source>
</evidence>
<dbReference type="PANTHER" id="PTHR12318">
    <property type="entry name" value="TESTOSTERONE-REGULATED PROTEIN RP2"/>
    <property type="match status" value="1"/>
</dbReference>
<dbReference type="GO" id="GO:0005739">
    <property type="term" value="C:mitochondrion"/>
    <property type="evidence" value="ECO:0007669"/>
    <property type="project" value="TreeGrafter"/>
</dbReference>
<dbReference type="AlphaFoldDB" id="A0A7S1LQQ9"/>
<dbReference type="PANTHER" id="PTHR12318:SF0">
    <property type="entry name" value="ACYL-COENZYME A DIPHOSPHATASE NUDT19"/>
    <property type="match status" value="1"/>
</dbReference>
<evidence type="ECO:0000256" key="2">
    <source>
        <dbReference type="ARBA" id="ARBA00001946"/>
    </source>
</evidence>
<evidence type="ECO:0000256" key="6">
    <source>
        <dbReference type="ARBA" id="ARBA00023211"/>
    </source>
</evidence>
<comment type="cofactor">
    <cofactor evidence="1">
        <name>Mn(2+)</name>
        <dbReference type="ChEBI" id="CHEBI:29035"/>
    </cofactor>
</comment>
<evidence type="ECO:0000256" key="4">
    <source>
        <dbReference type="ARBA" id="ARBA00022801"/>
    </source>
</evidence>
<dbReference type="GO" id="GO:0046872">
    <property type="term" value="F:metal ion binding"/>
    <property type="evidence" value="ECO:0007669"/>
    <property type="project" value="UniProtKB-KW"/>
</dbReference>